<proteinExistence type="predicted"/>
<sequence length="38" mass="4411">MVDTALFLLHVFIYTSYLTEYSDSSQKTNQSNPLKINK</sequence>
<dbReference type="AlphaFoldDB" id="A0A0E9VQJ1"/>
<dbReference type="EMBL" id="GBXM01028240">
    <property type="protein sequence ID" value="JAH80337.1"/>
    <property type="molecule type" value="Transcribed_RNA"/>
</dbReference>
<protein>
    <submittedName>
        <fullName evidence="2">Uncharacterized protein</fullName>
    </submittedName>
</protein>
<evidence type="ECO:0000256" key="1">
    <source>
        <dbReference type="SAM" id="SignalP"/>
    </source>
</evidence>
<feature type="chain" id="PRO_5002433843" evidence="1">
    <location>
        <begin position="19"/>
        <end position="38"/>
    </location>
</feature>
<feature type="signal peptide" evidence="1">
    <location>
        <begin position="1"/>
        <end position="18"/>
    </location>
</feature>
<reference evidence="2" key="2">
    <citation type="journal article" date="2015" name="Fish Shellfish Immunol.">
        <title>Early steps in the European eel (Anguilla anguilla)-Vibrio vulnificus interaction in the gills: Role of the RtxA13 toxin.</title>
        <authorList>
            <person name="Callol A."/>
            <person name="Pajuelo D."/>
            <person name="Ebbesson L."/>
            <person name="Teles M."/>
            <person name="MacKenzie S."/>
            <person name="Amaro C."/>
        </authorList>
    </citation>
    <scope>NUCLEOTIDE SEQUENCE</scope>
</reference>
<accession>A0A0E9VQJ1</accession>
<organism evidence="2">
    <name type="scientific">Anguilla anguilla</name>
    <name type="common">European freshwater eel</name>
    <name type="synonym">Muraena anguilla</name>
    <dbReference type="NCBI Taxonomy" id="7936"/>
    <lineage>
        <taxon>Eukaryota</taxon>
        <taxon>Metazoa</taxon>
        <taxon>Chordata</taxon>
        <taxon>Craniata</taxon>
        <taxon>Vertebrata</taxon>
        <taxon>Euteleostomi</taxon>
        <taxon>Actinopterygii</taxon>
        <taxon>Neopterygii</taxon>
        <taxon>Teleostei</taxon>
        <taxon>Anguilliformes</taxon>
        <taxon>Anguillidae</taxon>
        <taxon>Anguilla</taxon>
    </lineage>
</organism>
<name>A0A0E9VQJ1_ANGAN</name>
<reference evidence="2" key="1">
    <citation type="submission" date="2014-11" db="EMBL/GenBank/DDBJ databases">
        <authorList>
            <person name="Amaro Gonzalez C."/>
        </authorList>
    </citation>
    <scope>NUCLEOTIDE SEQUENCE</scope>
</reference>
<keyword evidence="1" id="KW-0732">Signal</keyword>
<evidence type="ECO:0000313" key="2">
    <source>
        <dbReference type="EMBL" id="JAH80337.1"/>
    </source>
</evidence>